<feature type="transmembrane region" description="Helical" evidence="2">
    <location>
        <begin position="92"/>
        <end position="114"/>
    </location>
</feature>
<keyword evidence="2" id="KW-0472">Membrane</keyword>
<dbReference type="SUPFAM" id="SSF50370">
    <property type="entry name" value="Ricin B-like lectins"/>
    <property type="match status" value="1"/>
</dbReference>
<keyword evidence="5" id="KW-1185">Reference proteome</keyword>
<dbReference type="PROSITE" id="PS50231">
    <property type="entry name" value="RICIN_B_LECTIN"/>
    <property type="match status" value="1"/>
</dbReference>
<gene>
    <name evidence="4" type="ORF">ACFY35_13725</name>
</gene>
<dbReference type="InterPro" id="IPR035992">
    <property type="entry name" value="Ricin_B-like_lectins"/>
</dbReference>
<evidence type="ECO:0000313" key="4">
    <source>
        <dbReference type="EMBL" id="MFF5290498.1"/>
    </source>
</evidence>
<dbReference type="Proteomes" id="UP001602245">
    <property type="component" value="Unassembled WGS sequence"/>
</dbReference>
<dbReference type="SMART" id="SM00458">
    <property type="entry name" value="RICIN"/>
    <property type="match status" value="1"/>
</dbReference>
<feature type="region of interest" description="Disordered" evidence="1">
    <location>
        <begin position="27"/>
        <end position="54"/>
    </location>
</feature>
<feature type="region of interest" description="Disordered" evidence="1">
    <location>
        <begin position="136"/>
        <end position="203"/>
    </location>
</feature>
<feature type="compositionally biased region" description="Low complexity" evidence="1">
    <location>
        <begin position="136"/>
        <end position="154"/>
    </location>
</feature>
<name>A0ABW6WBX9_9ACTN</name>
<keyword evidence="2" id="KW-1133">Transmembrane helix</keyword>
<comment type="caution">
    <text evidence="4">The sequence shown here is derived from an EMBL/GenBank/DDBJ whole genome shotgun (WGS) entry which is preliminary data.</text>
</comment>
<keyword evidence="2" id="KW-0812">Transmembrane</keyword>
<protein>
    <submittedName>
        <fullName evidence="4">Ricin-type beta-trefoil lectin domain protein</fullName>
    </submittedName>
</protein>
<evidence type="ECO:0000313" key="5">
    <source>
        <dbReference type="Proteomes" id="UP001602245"/>
    </source>
</evidence>
<feature type="domain" description="Ricin B lectin" evidence="3">
    <location>
        <begin position="208"/>
        <end position="329"/>
    </location>
</feature>
<organism evidence="4 5">
    <name type="scientific">Paractinoplanes globisporus</name>
    <dbReference type="NCBI Taxonomy" id="113565"/>
    <lineage>
        <taxon>Bacteria</taxon>
        <taxon>Bacillati</taxon>
        <taxon>Actinomycetota</taxon>
        <taxon>Actinomycetes</taxon>
        <taxon>Micromonosporales</taxon>
        <taxon>Micromonosporaceae</taxon>
        <taxon>Paractinoplanes</taxon>
    </lineage>
</organism>
<dbReference type="Gene3D" id="2.80.10.50">
    <property type="match status" value="1"/>
</dbReference>
<proteinExistence type="predicted"/>
<feature type="compositionally biased region" description="Low complexity" evidence="1">
    <location>
        <begin position="166"/>
        <end position="203"/>
    </location>
</feature>
<sequence length="329" mass="33185">MTDDDHGEEQNPLLVRPFLLRDADASAAGAGDGLRDSAADEESTQTWPSATTREVRSQHAFEGADAATAILPLVTSPRAGRGPARRRGRRRLVVLVAVGAAVLLGATAAGFAALRTGGRPSVSAALPDAPIPALSGLVPPSPAGSPAVSASGPADPTPSTRHQTTARRAASSAAATSAKSTATRPPATSAAAGKTTSPPAALAPQAPVARTGTIRGQNGLCLDLNGAVTVDFNHVQVFDCNNTGAQSWTLATDGTLRVLGKCALVVGDDTVHITTCDSRTTAQWRVSGQLLINAAGDKCLTDPSGGTNSGTAVTVTPCAGRAGQRWSLP</sequence>
<dbReference type="InterPro" id="IPR000772">
    <property type="entry name" value="Ricin_B_lectin"/>
</dbReference>
<dbReference type="EMBL" id="JBIAZU010000002">
    <property type="protein sequence ID" value="MFF5290498.1"/>
    <property type="molecule type" value="Genomic_DNA"/>
</dbReference>
<reference evidence="4 5" key="1">
    <citation type="submission" date="2024-10" db="EMBL/GenBank/DDBJ databases">
        <title>The Natural Products Discovery Center: Release of the First 8490 Sequenced Strains for Exploring Actinobacteria Biosynthetic Diversity.</title>
        <authorList>
            <person name="Kalkreuter E."/>
            <person name="Kautsar S.A."/>
            <person name="Yang D."/>
            <person name="Bader C.D."/>
            <person name="Teijaro C.N."/>
            <person name="Fluegel L."/>
            <person name="Davis C.M."/>
            <person name="Simpson J.R."/>
            <person name="Lauterbach L."/>
            <person name="Steele A.D."/>
            <person name="Gui C."/>
            <person name="Meng S."/>
            <person name="Li G."/>
            <person name="Viehrig K."/>
            <person name="Ye F."/>
            <person name="Su P."/>
            <person name="Kiefer A.F."/>
            <person name="Nichols A."/>
            <person name="Cepeda A.J."/>
            <person name="Yan W."/>
            <person name="Fan B."/>
            <person name="Jiang Y."/>
            <person name="Adhikari A."/>
            <person name="Zheng C.-J."/>
            <person name="Schuster L."/>
            <person name="Cowan T.M."/>
            <person name="Smanski M.J."/>
            <person name="Chevrette M.G."/>
            <person name="De Carvalho L.P.S."/>
            <person name="Shen B."/>
        </authorList>
    </citation>
    <scope>NUCLEOTIDE SEQUENCE [LARGE SCALE GENOMIC DNA]</scope>
    <source>
        <strain evidence="4 5">NPDC000087</strain>
    </source>
</reference>
<dbReference type="RefSeq" id="WP_020510511.1">
    <property type="nucleotide sequence ID" value="NZ_JBIAZU010000002.1"/>
</dbReference>
<dbReference type="Pfam" id="PF00652">
    <property type="entry name" value="Ricin_B_lectin"/>
    <property type="match status" value="1"/>
</dbReference>
<evidence type="ECO:0000256" key="2">
    <source>
        <dbReference type="SAM" id="Phobius"/>
    </source>
</evidence>
<evidence type="ECO:0000259" key="3">
    <source>
        <dbReference type="SMART" id="SM00458"/>
    </source>
</evidence>
<evidence type="ECO:0000256" key="1">
    <source>
        <dbReference type="SAM" id="MobiDB-lite"/>
    </source>
</evidence>
<accession>A0ABW6WBX9</accession>